<dbReference type="InterPro" id="IPR013103">
    <property type="entry name" value="RVT_2"/>
</dbReference>
<dbReference type="Proteomes" id="UP000288805">
    <property type="component" value="Unassembled WGS sequence"/>
</dbReference>
<name>A0A438E6T0_VITVI</name>
<reference evidence="2 3" key="1">
    <citation type="journal article" date="2018" name="PLoS Genet.">
        <title>Population sequencing reveals clonal diversity and ancestral inbreeding in the grapevine cultivar Chardonnay.</title>
        <authorList>
            <person name="Roach M.J."/>
            <person name="Johnson D.L."/>
            <person name="Bohlmann J."/>
            <person name="van Vuuren H.J."/>
            <person name="Jones S.J."/>
            <person name="Pretorius I.S."/>
            <person name="Schmidt S.A."/>
            <person name="Borneman A.R."/>
        </authorList>
    </citation>
    <scope>NUCLEOTIDE SEQUENCE [LARGE SCALE GENOMIC DNA]</scope>
    <source>
        <strain evidence="3">cv. Chardonnay</strain>
        <tissue evidence="2">Leaf</tissue>
    </source>
</reference>
<evidence type="ECO:0000313" key="2">
    <source>
        <dbReference type="EMBL" id="RVW43461.1"/>
    </source>
</evidence>
<feature type="domain" description="Reverse transcriptase Ty1/copia-type" evidence="1">
    <location>
        <begin position="19"/>
        <end position="91"/>
    </location>
</feature>
<sequence length="207" mass="23345">MRFSMRILRKKSTWNNPKVFLILNLHNCKANPSLFIYKNGDVRKLLLAYVDDVIVVSSNANLIESLITQLDQEFALKHLGTLHYFLGLESKWQVYMMIKMLLTPLNTVALWGLQDLTFTHPNITDAFPEELFSRKSDDDNDNNASASSIFSMSLLSLVSGMGNFLVLLLPDHEGMADRSGVGRGWTFLVLLISGRNGSLIRFAKASF</sequence>
<dbReference type="AlphaFoldDB" id="A0A438E6T0"/>
<protein>
    <recommendedName>
        <fullName evidence="1">Reverse transcriptase Ty1/copia-type domain-containing protein</fullName>
    </recommendedName>
</protein>
<proteinExistence type="predicted"/>
<dbReference type="EMBL" id="QGNW01001380">
    <property type="protein sequence ID" value="RVW43461.1"/>
    <property type="molecule type" value="Genomic_DNA"/>
</dbReference>
<evidence type="ECO:0000259" key="1">
    <source>
        <dbReference type="Pfam" id="PF07727"/>
    </source>
</evidence>
<gene>
    <name evidence="2" type="ORF">CK203_095353</name>
</gene>
<comment type="caution">
    <text evidence="2">The sequence shown here is derived from an EMBL/GenBank/DDBJ whole genome shotgun (WGS) entry which is preliminary data.</text>
</comment>
<dbReference type="Pfam" id="PF07727">
    <property type="entry name" value="RVT_2"/>
    <property type="match status" value="1"/>
</dbReference>
<accession>A0A438E6T0</accession>
<organism evidence="2 3">
    <name type="scientific">Vitis vinifera</name>
    <name type="common">Grape</name>
    <dbReference type="NCBI Taxonomy" id="29760"/>
    <lineage>
        <taxon>Eukaryota</taxon>
        <taxon>Viridiplantae</taxon>
        <taxon>Streptophyta</taxon>
        <taxon>Embryophyta</taxon>
        <taxon>Tracheophyta</taxon>
        <taxon>Spermatophyta</taxon>
        <taxon>Magnoliopsida</taxon>
        <taxon>eudicotyledons</taxon>
        <taxon>Gunneridae</taxon>
        <taxon>Pentapetalae</taxon>
        <taxon>rosids</taxon>
        <taxon>Vitales</taxon>
        <taxon>Vitaceae</taxon>
        <taxon>Viteae</taxon>
        <taxon>Vitis</taxon>
    </lineage>
</organism>
<evidence type="ECO:0000313" key="3">
    <source>
        <dbReference type="Proteomes" id="UP000288805"/>
    </source>
</evidence>